<feature type="domain" description="F-box" evidence="2">
    <location>
        <begin position="9"/>
        <end position="55"/>
    </location>
</feature>
<dbReference type="AlphaFoldDB" id="A0A7R8VE72"/>
<dbReference type="EMBL" id="OA565028">
    <property type="protein sequence ID" value="CAD7196136.1"/>
    <property type="molecule type" value="Genomic_DNA"/>
</dbReference>
<dbReference type="SMART" id="SM00367">
    <property type="entry name" value="LRR_CC"/>
    <property type="match status" value="2"/>
</dbReference>
<dbReference type="PANTHER" id="PTHR20872">
    <property type="match status" value="1"/>
</dbReference>
<organism evidence="3">
    <name type="scientific">Timema douglasi</name>
    <name type="common">Walking stick</name>
    <dbReference type="NCBI Taxonomy" id="61478"/>
    <lineage>
        <taxon>Eukaryota</taxon>
        <taxon>Metazoa</taxon>
        <taxon>Ecdysozoa</taxon>
        <taxon>Arthropoda</taxon>
        <taxon>Hexapoda</taxon>
        <taxon>Insecta</taxon>
        <taxon>Pterygota</taxon>
        <taxon>Neoptera</taxon>
        <taxon>Polyneoptera</taxon>
        <taxon>Phasmatodea</taxon>
        <taxon>Timematodea</taxon>
        <taxon>Timematoidea</taxon>
        <taxon>Timematidae</taxon>
        <taxon>Timema</taxon>
    </lineage>
</organism>
<evidence type="ECO:0000313" key="3">
    <source>
        <dbReference type="EMBL" id="CAD7196136.1"/>
    </source>
</evidence>
<dbReference type="Gene3D" id="1.20.1280.50">
    <property type="match status" value="2"/>
</dbReference>
<accession>A0A7R8VE72</accession>
<dbReference type="InterPro" id="IPR001810">
    <property type="entry name" value="F-box_dom"/>
</dbReference>
<gene>
    <name evidence="3" type="ORF">TDIB3V08_LOCUS2492</name>
</gene>
<dbReference type="InterPro" id="IPR032675">
    <property type="entry name" value="LRR_dom_sf"/>
</dbReference>
<protein>
    <recommendedName>
        <fullName evidence="2">F-box domain-containing protein</fullName>
    </recommendedName>
</protein>
<dbReference type="Pfam" id="PF12937">
    <property type="entry name" value="F-box-like"/>
    <property type="match status" value="2"/>
</dbReference>
<evidence type="ECO:0000256" key="1">
    <source>
        <dbReference type="ARBA" id="ARBA00022786"/>
    </source>
</evidence>
<reference evidence="3" key="1">
    <citation type="submission" date="2020-11" db="EMBL/GenBank/DDBJ databases">
        <authorList>
            <person name="Tran Van P."/>
        </authorList>
    </citation>
    <scope>NUCLEOTIDE SEQUENCE</scope>
</reference>
<evidence type="ECO:0000259" key="2">
    <source>
        <dbReference type="PROSITE" id="PS50181"/>
    </source>
</evidence>
<dbReference type="PROSITE" id="PS50181">
    <property type="entry name" value="FBOX"/>
    <property type="match status" value="2"/>
</dbReference>
<dbReference type="InterPro" id="IPR036047">
    <property type="entry name" value="F-box-like_dom_sf"/>
</dbReference>
<keyword evidence="1" id="KW-0833">Ubl conjugation pathway</keyword>
<feature type="domain" description="F-box" evidence="2">
    <location>
        <begin position="111"/>
        <end position="157"/>
    </location>
</feature>
<proteinExistence type="predicted"/>
<dbReference type="InterPro" id="IPR006553">
    <property type="entry name" value="Leu-rich_rpt_Cys-con_subtyp"/>
</dbReference>
<dbReference type="PANTHER" id="PTHR20872:SF1">
    <property type="entry name" value="F-BOX DOMAIN-CONTAINING PROTEIN"/>
    <property type="match status" value="1"/>
</dbReference>
<dbReference type="SUPFAM" id="SSF81383">
    <property type="entry name" value="F-box domain"/>
    <property type="match status" value="2"/>
</dbReference>
<dbReference type="Gene3D" id="3.80.10.10">
    <property type="entry name" value="Ribonuclease Inhibitor"/>
    <property type="match status" value="1"/>
</dbReference>
<sequence length="343" mass="39828">MYIFMMTPMTTQSTLPYELLLKIFICLSIEDLLRAQRVCKRWQQVFQDDPLWKNEAMDVIVSKCRRLSYFHLSGCDHLTDKSLEYLVKCVYLKEVVLEGCSQLTGFMMTPMTTQSTLPYELLLKIFICLSIEDLLRAQRVCKRWQQVFQDDPLWKNEAMDVIVSKCRRLSYFHLSGCDHLTDKNKEKDVYYYYYYYYYYYVFSLMTAVPANTKKIESQLSSRSAANKILPQIVPIRPTMRDKLTAIALQSIKMDRLGRLVYCDIGALERAATEAASVHSVSRLVYCDIGALERAATEAASVHSEAGNSPGVNQEHEETRYCRVPEMRRYKQRGCLSPNALHHV</sequence>
<dbReference type="SMART" id="SM00256">
    <property type="entry name" value="FBOX"/>
    <property type="match status" value="2"/>
</dbReference>
<name>A0A7R8VE72_TIMDO</name>